<keyword evidence="10 22" id="KW-1161">Viral attachment to host cell</keyword>
<comment type="similarity">
    <text evidence="2 22 23">Belongs to the influenza viruses hemagglutinin family.</text>
</comment>
<keyword evidence="17 22" id="KW-1015">Disulfide bond</keyword>
<dbReference type="SUPFAM" id="SSF49818">
    <property type="entry name" value="Viral protein domain"/>
    <property type="match status" value="1"/>
</dbReference>
<reference evidence="24" key="1">
    <citation type="submission" date="2014-07" db="EMBL/GenBank/DDBJ databases">
        <authorList>
            <person name="Killian M.L."/>
        </authorList>
    </citation>
    <scope>NUCLEOTIDE SEQUENCE</scope>
    <source>
        <strain evidence="24">A/chicken/Texas/473-2/2010</strain>
    </source>
</reference>
<evidence type="ECO:0000256" key="11">
    <source>
        <dbReference type="ARBA" id="ARBA00022844"/>
    </source>
</evidence>
<evidence type="ECO:0000256" key="10">
    <source>
        <dbReference type="ARBA" id="ARBA00022804"/>
    </source>
</evidence>
<keyword evidence="5 22" id="KW-1032">Host cell membrane</keyword>
<feature type="disulfide bond" evidence="22">
    <location>
        <begin position="71"/>
        <end position="83"/>
    </location>
</feature>
<keyword evidence="4 22" id="KW-1170">Fusion of virus membrane with host endosomal membrane</keyword>
<comment type="subunit">
    <text evidence="22 23">Homotrimer of disulfide-linked HA1-HA2.</text>
</comment>
<keyword evidence="14 22" id="KW-1164">Virus endocytosis by host</keyword>
<feature type="transmembrane region" description="Helical" evidence="22">
    <location>
        <begin position="532"/>
        <end position="554"/>
    </location>
</feature>
<dbReference type="GO" id="GO:0039654">
    <property type="term" value="P:fusion of virus membrane with host endosome membrane"/>
    <property type="evidence" value="ECO:0007669"/>
    <property type="project" value="UniProtKB-UniRule"/>
</dbReference>
<evidence type="ECO:0000256" key="12">
    <source>
        <dbReference type="ARBA" id="ARBA00022870"/>
    </source>
</evidence>
<dbReference type="PRINTS" id="PR00330">
    <property type="entry name" value="HEMAGGLUTN1"/>
</dbReference>
<dbReference type="EMBL" id="KM244052">
    <property type="protein sequence ID" value="AIK26291.1"/>
    <property type="molecule type" value="Viral_cRNA"/>
</dbReference>
<keyword evidence="20 22" id="KW-0449">Lipoprotein</keyword>
<evidence type="ECO:0000256" key="7">
    <source>
        <dbReference type="ARBA" id="ARBA00022570"/>
    </source>
</evidence>
<evidence type="ECO:0000256" key="3">
    <source>
        <dbReference type="ARBA" id="ARBA00022506"/>
    </source>
</evidence>
<evidence type="ECO:0000256" key="5">
    <source>
        <dbReference type="ARBA" id="ARBA00022511"/>
    </source>
</evidence>
<evidence type="ECO:0000313" key="24">
    <source>
        <dbReference type="EMBL" id="AIK26291.1"/>
    </source>
</evidence>
<dbReference type="InterPro" id="IPR000149">
    <property type="entry name" value="Hemagglutn_influenz_A"/>
</dbReference>
<evidence type="ECO:0000256" key="13">
    <source>
        <dbReference type="ARBA" id="ARBA00022879"/>
    </source>
</evidence>
<name>A0A076VBR9_9INFA</name>
<evidence type="ECO:0000256" key="22">
    <source>
        <dbReference type="HAMAP-Rule" id="MF_04072"/>
    </source>
</evidence>
<evidence type="ECO:0000256" key="1">
    <source>
        <dbReference type="ARBA" id="ARBA00004310"/>
    </source>
</evidence>
<evidence type="ECO:0000256" key="17">
    <source>
        <dbReference type="ARBA" id="ARBA00023157"/>
    </source>
</evidence>
<keyword evidence="22" id="KW-1133">Transmembrane helix</keyword>
<dbReference type="GO" id="GO:0019031">
    <property type="term" value="C:viral envelope"/>
    <property type="evidence" value="ECO:0007669"/>
    <property type="project" value="UniProtKB-UniRule"/>
</dbReference>
<feature type="chain" id="PRO_5023342769" description="Hemagglutinin HA2 chain" evidence="22">
    <location>
        <begin position="346"/>
        <end position="567"/>
    </location>
</feature>
<evidence type="ECO:0000256" key="14">
    <source>
        <dbReference type="ARBA" id="ARBA00022890"/>
    </source>
</evidence>
<gene>
    <name evidence="22 24" type="primary">HA</name>
</gene>
<feature type="disulfide bond" evidence="22">
    <location>
        <begin position="489"/>
        <end position="493"/>
    </location>
</feature>
<proteinExistence type="inferred from homology"/>
<dbReference type="InterPro" id="IPR013828">
    <property type="entry name" value="Hemagglutn_HA1_a/b_dom_sf"/>
</dbReference>
<evidence type="ECO:0000256" key="8">
    <source>
        <dbReference type="ARBA" id="ARBA00022581"/>
    </source>
</evidence>
<dbReference type="GO" id="GO:0055036">
    <property type="term" value="C:virion membrane"/>
    <property type="evidence" value="ECO:0007669"/>
    <property type="project" value="UniProtKB-SubCell"/>
</dbReference>
<dbReference type="Pfam" id="PF00509">
    <property type="entry name" value="Hemagglutinin"/>
    <property type="match status" value="1"/>
</dbReference>
<dbReference type="Gene3D" id="3.90.209.20">
    <property type="match status" value="1"/>
</dbReference>
<feature type="site" description="Cleavage; by host" evidence="22">
    <location>
        <begin position="345"/>
        <end position="346"/>
    </location>
</feature>
<dbReference type="GO" id="GO:0075512">
    <property type="term" value="P:clathrin-dependent endocytosis of virus by host cell"/>
    <property type="evidence" value="ECO:0007669"/>
    <property type="project" value="UniProtKB-UniRule"/>
</dbReference>
<feature type="disulfide bond" evidence="22">
    <location>
        <begin position="297"/>
        <end position="321"/>
    </location>
</feature>
<dbReference type="GO" id="GO:0046789">
    <property type="term" value="F:host cell surface receptor binding"/>
    <property type="evidence" value="ECO:0007669"/>
    <property type="project" value="UniProtKB-UniRule"/>
</dbReference>
<dbReference type="GO" id="GO:0019064">
    <property type="term" value="P:fusion of virus membrane with host plasma membrane"/>
    <property type="evidence" value="ECO:0007669"/>
    <property type="project" value="InterPro"/>
</dbReference>
<keyword evidence="22" id="KW-0732">Signal</keyword>
<organism evidence="24">
    <name type="scientific">Influenza A virus</name>
    <name type="common">A/chicken/Texas/473-2/2010(H6N2)</name>
    <dbReference type="NCBI Taxonomy" id="1527499"/>
    <lineage>
        <taxon>Viruses</taxon>
        <taxon>Riboviria</taxon>
        <taxon>Orthornavirae</taxon>
        <taxon>Negarnaviricota</taxon>
        <taxon>Polyploviricotina</taxon>
        <taxon>Insthoviricetes</taxon>
        <taxon>Articulavirales</taxon>
        <taxon>Orthomyxoviridae</taxon>
        <taxon>Alphainfluenzavirus</taxon>
        <taxon>Alphainfluenzavirus influenzae</taxon>
        <taxon>Influenza A virus</taxon>
    </lineage>
</organism>
<evidence type="ECO:0000256" key="18">
    <source>
        <dbReference type="ARBA" id="ARBA00023180"/>
    </source>
</evidence>
<sequence>MIAIIVIAILAAAGRSDKICIGYHANNSTTQVDTILEKNVTVTHSVELLENQKEERFCKILNKAPLDLRGCTIEGWILGNPQCDLLLGDQSWSYIVERPTAQNGICYPGALSEVEELKALIGSGERVERFEMFPKSTWTGVDTSSGVTKACPYYTSGSSFYRNLLWIIKTKSAAYPVIKGTYNNTGNQPILYFWGVHHPPNTNEQNTLYGSGDRYVRMGTESMNFAKSPEIAARPAVNGQRGRIDYYWSVLKPGETLNVESNGNLIAPWYAYKFVSTNNKGAVFKSNLPIENCDATCQTIAGVLRTNKTFQNVSPLWIGECPKYVKSESLRLATGLRNVPQIETRGLFGAIAGFIEGGWTGMIDGWYGYHHENSQGSGYAADKESTQKAIDGITNKVNSIIDKMNTQFEAVGHEFSNLERRIDNLNKRMEDGFLDVWTYNAELLVLLENERTLDLHDANVKNLYEKVKSQLRDNANDLGNGCFEFWHKCDNECIESVKNGTYDYPKYQDESKLNRQEIESVKLENLGVYQILAIYSTVSSSLVLVGLIIALGLWMCSNGSMQCRICI</sequence>
<evidence type="ECO:0000256" key="2">
    <source>
        <dbReference type="ARBA" id="ARBA00006321"/>
    </source>
</evidence>
<dbReference type="GO" id="GO:0016020">
    <property type="term" value="C:membrane"/>
    <property type="evidence" value="ECO:0007669"/>
    <property type="project" value="UniProtKB-UniRule"/>
</dbReference>
<keyword evidence="15 22" id="KW-0472">Membrane</keyword>
<feature type="lipid moiety-binding region" description="S-palmitoyl cysteine; by host" evidence="22">
    <location>
        <position position="563"/>
    </location>
</feature>
<dbReference type="SUPFAM" id="SSF58064">
    <property type="entry name" value="Influenza hemagglutinin (stalk)"/>
    <property type="match status" value="1"/>
</dbReference>
<evidence type="ECO:0000256" key="16">
    <source>
        <dbReference type="ARBA" id="ARBA00023139"/>
    </source>
</evidence>
<keyword evidence="3 22" id="KW-1168">Fusion of virus membrane with host membrane</keyword>
<evidence type="ECO:0000256" key="19">
    <source>
        <dbReference type="ARBA" id="ARBA00023261"/>
    </source>
</evidence>
<dbReference type="GO" id="GO:0046761">
    <property type="term" value="P:viral budding from plasma membrane"/>
    <property type="evidence" value="ECO:0007669"/>
    <property type="project" value="UniProtKB-UniRule"/>
</dbReference>
<keyword evidence="16 22" id="KW-0564">Palmitate</keyword>
<dbReference type="InterPro" id="IPR001364">
    <property type="entry name" value="Hemagglutn_influenz_A/B"/>
</dbReference>
<evidence type="ECO:0000256" key="6">
    <source>
        <dbReference type="ARBA" id="ARBA00022546"/>
    </source>
</evidence>
<evidence type="ECO:0000256" key="23">
    <source>
        <dbReference type="RuleBase" id="RU003324"/>
    </source>
</evidence>
<keyword evidence="8 22" id="KW-0945">Host-virus interaction</keyword>
<feature type="lipid moiety-binding region" description="S-palmitoyl cysteine; by host" evidence="22">
    <location>
        <position position="566"/>
    </location>
</feature>
<evidence type="ECO:0000256" key="20">
    <source>
        <dbReference type="ARBA" id="ARBA00023288"/>
    </source>
</evidence>
<dbReference type="Gene3D" id="2.10.77.10">
    <property type="entry name" value="Hemagglutinin Chain A, Domain 2"/>
    <property type="match status" value="1"/>
</dbReference>
<keyword evidence="12 22" id="KW-1043">Host membrane</keyword>
<keyword evidence="19 22" id="KW-1167">Clathrin- and caveolin-independent endocytosis of virus by host</keyword>
<dbReference type="GO" id="GO:0019062">
    <property type="term" value="P:virion attachment to host cell"/>
    <property type="evidence" value="ECO:0007669"/>
    <property type="project" value="UniProtKB-KW"/>
</dbReference>
<keyword evidence="13 22" id="KW-0261">Viral envelope protein</keyword>
<feature type="lipid moiety-binding region" description="S-palmitoyl cysteine; by host" evidence="22">
    <location>
        <position position="556"/>
    </location>
</feature>
<comment type="function">
    <text evidence="23">Binds to sialic acid-containing receptors on the cell surface, bringing about the attachment of the virus particle to the cell. This attachment induces virion internalization of about two third of the virus particles through clathrin-dependent endocytosis and about one third through a clathrin- and caveolin-independent pathway. Plays a major role in the determination of host range restriction and virulence. Class I viral fusion protein. Responsible for penetration of the virus into the cell cytoplasm by mediating the fusion of the membrane of the endocytosed virus particle with the endosomal membrane. Low pH in endosomes induces an irreversible conformational change in HA2, releasing the fusion hydrophobic peptide. Several trimers are required to form a competent fusion pore.</text>
</comment>
<comment type="PTM">
    <text evidence="22">Palmitoylated.</text>
</comment>
<dbReference type="GO" id="GO:0020002">
    <property type="term" value="C:host cell plasma membrane"/>
    <property type="evidence" value="ECO:0007669"/>
    <property type="project" value="UniProtKB-SubCell"/>
</dbReference>
<keyword evidence="7 22" id="KW-1165">Clathrin-mediated endocytosis of virus by host</keyword>
<protein>
    <recommendedName>
        <fullName evidence="22">Hemagglutinin</fullName>
    </recommendedName>
    <component>
        <recommendedName>
            <fullName evidence="22">Hemagglutinin HA1 chain</fullName>
        </recommendedName>
    </component>
    <component>
        <recommendedName>
            <fullName evidence="22">Hemagglutinin HA2 chain</fullName>
        </recommendedName>
    </component>
</protein>
<dbReference type="InterPro" id="IPR008980">
    <property type="entry name" value="Capsid_hemagglutn"/>
</dbReference>
<evidence type="ECO:0000256" key="21">
    <source>
        <dbReference type="ARBA" id="ARBA00023296"/>
    </source>
</evidence>
<keyword evidence="21 22" id="KW-1160">Virus entry into host cell</keyword>
<keyword evidence="9 22" id="KW-1162">Viral penetration into host cytoplasm</keyword>
<keyword evidence="11 22" id="KW-0946">Virion</keyword>
<comment type="function">
    <text evidence="22">Binds to sialic acid-containing receptors on the cell surface, bringing about the attachment of the virus particle to the cell. This attachment induces virion internalization either through clathrin-dependent endocytosis or through clathrin- and caveolin-independent pathway. Plays a major role in the determination of host range restriction and virulence. Class I viral fusion protein. Responsible for penetration of the virus into the cell cytoplasm by mediating the fusion of the membrane of the endocytosed virus particle with the endosomal membrane. Low pH in endosomes induces an irreversible conformational change in HA2, releasing the fusion hydrophobic peptide. Several trimers are required to form a competent fusion pore.</text>
</comment>
<evidence type="ECO:0000256" key="4">
    <source>
        <dbReference type="ARBA" id="ARBA00022510"/>
    </source>
</evidence>
<accession>A0A076VBR9</accession>
<evidence type="ECO:0000256" key="9">
    <source>
        <dbReference type="ARBA" id="ARBA00022595"/>
    </source>
</evidence>
<feature type="disulfide bond" evidence="22">
    <location>
        <begin position="106"/>
        <end position="151"/>
    </location>
</feature>
<keyword evidence="22" id="KW-0812">Transmembrane</keyword>
<comment type="caution">
    <text evidence="22">Lacks conserved residue(s) required for the propagation of feature annotation.</text>
</comment>
<dbReference type="HAMAP" id="MF_04072">
    <property type="entry name" value="INFV_HEMA"/>
    <property type="match status" value="1"/>
</dbReference>
<dbReference type="Gene3D" id="3.90.20.10">
    <property type="match status" value="1"/>
</dbReference>
<keyword evidence="18 22" id="KW-0325">Glycoprotein</keyword>
<comment type="subcellular location">
    <subcellularLocation>
        <location evidence="1 22">Host apical cell membrane</location>
        <topology evidence="1 22">Single-pass type I membrane protein</topology>
    </subcellularLocation>
    <subcellularLocation>
        <location evidence="22">Virion membrane</location>
        <topology evidence="22">Single-pass type I membrane protein</topology>
    </subcellularLocation>
    <text evidence="22">Targeted to the apical plasma membrane in epithelial polarized cells through a signal present in the transmembrane domain. Associated with glycosphingolipid- and cholesterol-enriched detergent-resistant lipid rafts.</text>
</comment>
<comment type="PTM">
    <text evidence="22">In natural infection, inactive HA is matured into HA1 and HA2 outside the cell by one or more trypsin-like, arginine-specific endoprotease secreted by the bronchial epithelial cells. One identified protease that may be involved in this process is secreted in lungs by club cells.</text>
</comment>
<dbReference type="PRINTS" id="PR00329">
    <property type="entry name" value="HEMAGGLUTN12"/>
</dbReference>
<evidence type="ECO:0000256" key="15">
    <source>
        <dbReference type="ARBA" id="ARBA00023136"/>
    </source>
</evidence>
<keyword evidence="6 22" id="KW-0348">Hemagglutinin</keyword>